<sequence length="779" mass="85744">MSMNAYFSKMKRLADSLAIARKPVEHNDLISYILTGLDSQDYESLVTILLARSDTLSLDELYSLLLSHEMRIEQKKWKISADVIHNLSANIAQKNQNLPRGGSGHGAVKCRNRFNPAFVPQRNFGIGNFRPGFGNYGRGFIPNNFASRPFNGFGRNNNGQYVGSPRGYGFQSGFQGHVTYQNSDVAGANSQSSFYNSHNSGSDHPAAFNCFNGTTNASQFQSSTNFHTAPSPETVEDPSWYIDSGASTHITVDSESTPSIQVLSAPPLTTEVPALSPHLSQQVSGNSNSPLSQHSLPSPTSNQSSPNSSHSNIPVPFDPAHQLPNFQPPGHHMITRSKARIFKPKAYITALLAQPSEPNSVAQALQDPKWFNDMQEEFKALQANQTWDLVIPTASVKVVGNKWIFRLKHNSDGSISRYKARLVAKGFNQTYGIDYSETFSPVVKVSTVRVILSLVVMNNWMIRQVDVNNALLNGILVEDVYMAQPEGFVDPAKPHHVCKLKKALYGLKQAPRAWFDRFKSAMTSQWHFDHSKSDSSLFYRWDTGDILLVLVYVDDIIITGSNSNSVLKVISNMQATFALKDLGELSYFLGIEVTRNKTGLQLSQSKYIVDLLNKHEMVTCSPVPTPMITSHSLVKNSGAIISNASQYGSVVRALHDSDWACDRDDRKSVAGYAVFLGPNLVSWSSKKQHVVSRRYGENLAGSSGNLSGSDAVGLWVSEKADYDYNSNSCNAGKVCGHYTHVVWRNSVRIGCAKVRCNNGGTFVGCNYASPGDVVGQKPY</sequence>
<evidence type="ECO:0000313" key="2">
    <source>
        <dbReference type="Proteomes" id="UP000829398"/>
    </source>
</evidence>
<name>A0ACB8ID10_CITSI</name>
<dbReference type="Proteomes" id="UP000829398">
    <property type="component" value="Chromosome 8"/>
</dbReference>
<keyword evidence="2" id="KW-1185">Reference proteome</keyword>
<evidence type="ECO:0000313" key="1">
    <source>
        <dbReference type="EMBL" id="KAH9694976.1"/>
    </source>
</evidence>
<accession>A0ACB8ID10</accession>
<proteinExistence type="predicted"/>
<protein>
    <submittedName>
        <fullName evidence="1">Uncharacterized protein</fullName>
    </submittedName>
</protein>
<organism evidence="1 2">
    <name type="scientific">Citrus sinensis</name>
    <name type="common">Sweet orange</name>
    <name type="synonym">Citrus aurantium var. sinensis</name>
    <dbReference type="NCBI Taxonomy" id="2711"/>
    <lineage>
        <taxon>Eukaryota</taxon>
        <taxon>Viridiplantae</taxon>
        <taxon>Streptophyta</taxon>
        <taxon>Embryophyta</taxon>
        <taxon>Tracheophyta</taxon>
        <taxon>Spermatophyta</taxon>
        <taxon>Magnoliopsida</taxon>
        <taxon>eudicotyledons</taxon>
        <taxon>Gunneridae</taxon>
        <taxon>Pentapetalae</taxon>
        <taxon>rosids</taxon>
        <taxon>malvids</taxon>
        <taxon>Sapindales</taxon>
        <taxon>Rutaceae</taxon>
        <taxon>Aurantioideae</taxon>
        <taxon>Citrus</taxon>
    </lineage>
</organism>
<comment type="caution">
    <text evidence="1">The sequence shown here is derived from an EMBL/GenBank/DDBJ whole genome shotgun (WGS) entry which is preliminary data.</text>
</comment>
<reference evidence="2" key="1">
    <citation type="journal article" date="2023" name="Hortic. Res.">
        <title>A chromosome-level phased genome enabling allele-level studies in sweet orange: a case study on citrus Huanglongbing tolerance.</title>
        <authorList>
            <person name="Wu B."/>
            <person name="Yu Q."/>
            <person name="Deng Z."/>
            <person name="Duan Y."/>
            <person name="Luo F."/>
            <person name="Gmitter F. Jr."/>
        </authorList>
    </citation>
    <scope>NUCLEOTIDE SEQUENCE [LARGE SCALE GENOMIC DNA]</scope>
    <source>
        <strain evidence="2">cv. Valencia</strain>
    </source>
</reference>
<dbReference type="EMBL" id="CM039177">
    <property type="protein sequence ID" value="KAH9694976.1"/>
    <property type="molecule type" value="Genomic_DNA"/>
</dbReference>
<gene>
    <name evidence="1" type="ORF">KPL71_022593</name>
</gene>